<evidence type="ECO:0000259" key="3">
    <source>
        <dbReference type="Pfam" id="PF00291"/>
    </source>
</evidence>
<dbReference type="GO" id="GO:0030170">
    <property type="term" value="F:pyridoxal phosphate binding"/>
    <property type="evidence" value="ECO:0007669"/>
    <property type="project" value="InterPro"/>
</dbReference>
<organism evidence="4 5">
    <name type="scientific">Cohnella faecalis</name>
    <dbReference type="NCBI Taxonomy" id="2315694"/>
    <lineage>
        <taxon>Bacteria</taxon>
        <taxon>Bacillati</taxon>
        <taxon>Bacillota</taxon>
        <taxon>Bacilli</taxon>
        <taxon>Bacillales</taxon>
        <taxon>Paenibacillaceae</taxon>
        <taxon>Cohnella</taxon>
    </lineage>
</organism>
<comment type="caution">
    <text evidence="4">The sequence shown here is derived from an EMBL/GenBank/DDBJ whole genome shotgun (WGS) entry which is preliminary data.</text>
</comment>
<protein>
    <submittedName>
        <fullName evidence="4">Diaminopropionate ammonia-lyase</fullName>
        <ecNumber evidence="4">4.3.1.15</ecNumber>
    </submittedName>
</protein>
<feature type="domain" description="Tryptophan synthase beta chain-like PALP" evidence="3">
    <location>
        <begin position="42"/>
        <end position="353"/>
    </location>
</feature>
<dbReference type="GO" id="GO:1901605">
    <property type="term" value="P:alpha-amino acid metabolic process"/>
    <property type="evidence" value="ECO:0007669"/>
    <property type="project" value="UniProtKB-ARBA"/>
</dbReference>
<keyword evidence="2" id="KW-0663">Pyridoxal phosphate</keyword>
<comment type="cofactor">
    <cofactor evidence="1">
        <name>pyridoxal 5'-phosphate</name>
        <dbReference type="ChEBI" id="CHEBI:597326"/>
    </cofactor>
</comment>
<dbReference type="SUPFAM" id="SSF53686">
    <property type="entry name" value="Tryptophan synthase beta subunit-like PLP-dependent enzymes"/>
    <property type="match status" value="1"/>
</dbReference>
<dbReference type="PANTHER" id="PTHR42937">
    <property type="match status" value="1"/>
</dbReference>
<dbReference type="RefSeq" id="WP_119151854.1">
    <property type="nucleotide sequence ID" value="NZ_JBHSOV010000032.1"/>
</dbReference>
<dbReference type="NCBIfam" id="TIGR01747">
    <property type="entry name" value="diampropi_NH3ly"/>
    <property type="match status" value="1"/>
</dbReference>
<dbReference type="Proteomes" id="UP000266340">
    <property type="component" value="Unassembled WGS sequence"/>
</dbReference>
<dbReference type="Pfam" id="PF00291">
    <property type="entry name" value="PALP"/>
    <property type="match status" value="1"/>
</dbReference>
<dbReference type="InterPro" id="IPR010081">
    <property type="entry name" value="DiNH2opropionate_NH3_lyase"/>
</dbReference>
<dbReference type="NCBIfam" id="TIGR03528">
    <property type="entry name" value="2_3_DAP_am_ly"/>
    <property type="match status" value="1"/>
</dbReference>
<dbReference type="InterPro" id="IPR036052">
    <property type="entry name" value="TrpB-like_PALP_sf"/>
</dbReference>
<dbReference type="EC" id="4.3.1.15" evidence="4"/>
<keyword evidence="4" id="KW-0456">Lyase</keyword>
<sequence>MIHSLKTVVNPRVNKDSKARIAELFGDEEIGKAVRFHRSFPQYEPTPLVSLSQLAQRLGIKGVYVKDESFRFGLGSFKVLGGSYAIGRLIAERAAVDSGSMTFEELKSDAAREKAGEMVFATATDGNHGRGVAWTASQLGHRSVVYMPKGSSLTRLQHIRDAGAEASITDWNYDDSVRIAASEAEKYGWEVIQDTSWEGYVEVPLHIMQGYATMAQEALSQLQESEAAGPTHVFVQAGVGALAGAVVGYLNAEMEKSPTVVIVEPNKADCLYRTCKADDGQLHRVEGDMDTIMAGLACGEPNPLGWEVLREYADVFASVPDGVAALGMRVLGNPLQGDPRVISGESGAVTAGLLSMVMEDENYARIREEIGLNADSVVLLFNTEGDTDPYMYRKVVWDGYGKVPKSDGRGEQQG</sequence>
<evidence type="ECO:0000256" key="1">
    <source>
        <dbReference type="ARBA" id="ARBA00001933"/>
    </source>
</evidence>
<reference evidence="4 5" key="1">
    <citation type="submission" date="2018-09" db="EMBL/GenBank/DDBJ databases">
        <title>Cohnella cavernae sp. nov., isolated from a karst cave.</title>
        <authorList>
            <person name="Zhu H."/>
        </authorList>
    </citation>
    <scope>NUCLEOTIDE SEQUENCE [LARGE SCALE GENOMIC DNA]</scope>
    <source>
        <strain evidence="4 5">K2E09-144</strain>
    </source>
</reference>
<dbReference type="GO" id="GO:0008838">
    <property type="term" value="F:diaminopropionate ammonia-lyase activity"/>
    <property type="evidence" value="ECO:0007669"/>
    <property type="project" value="UniProtKB-EC"/>
</dbReference>
<evidence type="ECO:0000256" key="2">
    <source>
        <dbReference type="ARBA" id="ARBA00022898"/>
    </source>
</evidence>
<evidence type="ECO:0000313" key="4">
    <source>
        <dbReference type="EMBL" id="RIE01601.1"/>
    </source>
</evidence>
<dbReference type="EMBL" id="QXJM01000040">
    <property type="protein sequence ID" value="RIE01601.1"/>
    <property type="molecule type" value="Genomic_DNA"/>
</dbReference>
<dbReference type="InterPro" id="IPR019871">
    <property type="entry name" value="DiNH2propionate_NH3-lyase_sub"/>
</dbReference>
<dbReference type="NCBIfam" id="NF006058">
    <property type="entry name" value="PRK08206.1"/>
    <property type="match status" value="1"/>
</dbReference>
<proteinExistence type="predicted"/>
<name>A0A398CQA1_9BACL</name>
<dbReference type="PANTHER" id="PTHR42937:SF1">
    <property type="entry name" value="DIAMINOPROPIONATE AMMONIA-LYASE"/>
    <property type="match status" value="1"/>
</dbReference>
<gene>
    <name evidence="4" type="primary">dpaL</name>
    <name evidence="4" type="ORF">D3H35_24975</name>
</gene>
<dbReference type="AlphaFoldDB" id="A0A398CQA1"/>
<dbReference type="CDD" id="cd00640">
    <property type="entry name" value="Trp-synth-beta_II"/>
    <property type="match status" value="1"/>
</dbReference>
<accession>A0A398CQA1</accession>
<dbReference type="InterPro" id="IPR001926">
    <property type="entry name" value="TrpB-like_PALP"/>
</dbReference>
<dbReference type="Gene3D" id="3.40.50.1100">
    <property type="match status" value="3"/>
</dbReference>
<keyword evidence="5" id="KW-1185">Reference proteome</keyword>
<evidence type="ECO:0000313" key="5">
    <source>
        <dbReference type="Proteomes" id="UP000266340"/>
    </source>
</evidence>
<dbReference type="OrthoDB" id="34584at2"/>